<evidence type="ECO:0000256" key="1">
    <source>
        <dbReference type="SAM" id="Phobius"/>
    </source>
</evidence>
<dbReference type="RefSeq" id="WP_079638693.1">
    <property type="nucleotide sequence ID" value="NZ_FUYP01000011.1"/>
</dbReference>
<keyword evidence="1" id="KW-1133">Transmembrane helix</keyword>
<keyword evidence="1" id="KW-0472">Membrane</keyword>
<evidence type="ECO:0000313" key="2">
    <source>
        <dbReference type="EMBL" id="SKB62568.1"/>
    </source>
</evidence>
<sequence length="104" mass="11656">MRVLGLLVVVLGVVVVAAPMPLDDLLAAFLRLLGVVAVLLGVWIFTTPNAEPRDKFEDYVFDHVDAVRDLFDDARDRLMRDDVANIDDRVCRHAEVILGSKYYA</sequence>
<gene>
    <name evidence="2" type="ORF">SAMN06295937_101188</name>
</gene>
<proteinExistence type="predicted"/>
<protein>
    <submittedName>
        <fullName evidence="2">Uncharacterized protein</fullName>
    </submittedName>
</protein>
<keyword evidence="3" id="KW-1185">Reference proteome</keyword>
<dbReference type="AlphaFoldDB" id="A0A1T5CSU5"/>
<name>A0A1T5CSU5_9SPHN</name>
<feature type="transmembrane region" description="Helical" evidence="1">
    <location>
        <begin position="27"/>
        <end position="46"/>
    </location>
</feature>
<organism evidence="2 3">
    <name type="scientific">Sphingopyxis flava</name>
    <dbReference type="NCBI Taxonomy" id="1507287"/>
    <lineage>
        <taxon>Bacteria</taxon>
        <taxon>Pseudomonadati</taxon>
        <taxon>Pseudomonadota</taxon>
        <taxon>Alphaproteobacteria</taxon>
        <taxon>Sphingomonadales</taxon>
        <taxon>Sphingomonadaceae</taxon>
        <taxon>Sphingopyxis</taxon>
    </lineage>
</organism>
<evidence type="ECO:0000313" key="3">
    <source>
        <dbReference type="Proteomes" id="UP000190044"/>
    </source>
</evidence>
<dbReference type="Proteomes" id="UP000190044">
    <property type="component" value="Unassembled WGS sequence"/>
</dbReference>
<dbReference type="EMBL" id="FUYP01000011">
    <property type="protein sequence ID" value="SKB62568.1"/>
    <property type="molecule type" value="Genomic_DNA"/>
</dbReference>
<keyword evidence="1" id="KW-0812">Transmembrane</keyword>
<reference evidence="3" key="1">
    <citation type="submission" date="2017-02" db="EMBL/GenBank/DDBJ databases">
        <authorList>
            <person name="Varghese N."/>
            <person name="Submissions S."/>
        </authorList>
    </citation>
    <scope>NUCLEOTIDE SEQUENCE [LARGE SCALE GENOMIC DNA]</scope>
    <source>
        <strain evidence="3">R11H</strain>
    </source>
</reference>
<accession>A0A1T5CSU5</accession>